<accession>A0A8S1UXU6</accession>
<protein>
    <submittedName>
        <fullName evidence="1">Uncharacterized protein</fullName>
    </submittedName>
</protein>
<comment type="caution">
    <text evidence="1">The sequence shown here is derived from an EMBL/GenBank/DDBJ whole genome shotgun (WGS) entry which is preliminary data.</text>
</comment>
<evidence type="ECO:0000313" key="1">
    <source>
        <dbReference type="EMBL" id="CAD8168732.1"/>
    </source>
</evidence>
<keyword evidence="2" id="KW-1185">Reference proteome</keyword>
<name>A0A8S1UXU6_9CILI</name>
<dbReference type="EMBL" id="CAJJDO010000049">
    <property type="protein sequence ID" value="CAD8168732.1"/>
    <property type="molecule type" value="Genomic_DNA"/>
</dbReference>
<organism evidence="1 2">
    <name type="scientific">Paramecium pentaurelia</name>
    <dbReference type="NCBI Taxonomy" id="43138"/>
    <lineage>
        <taxon>Eukaryota</taxon>
        <taxon>Sar</taxon>
        <taxon>Alveolata</taxon>
        <taxon>Ciliophora</taxon>
        <taxon>Intramacronucleata</taxon>
        <taxon>Oligohymenophorea</taxon>
        <taxon>Peniculida</taxon>
        <taxon>Parameciidae</taxon>
        <taxon>Paramecium</taxon>
    </lineage>
</organism>
<dbReference type="Proteomes" id="UP000689195">
    <property type="component" value="Unassembled WGS sequence"/>
</dbReference>
<evidence type="ECO:0000313" key="2">
    <source>
        <dbReference type="Proteomes" id="UP000689195"/>
    </source>
</evidence>
<proteinExistence type="predicted"/>
<dbReference type="OrthoDB" id="306153at2759"/>
<reference evidence="1" key="1">
    <citation type="submission" date="2021-01" db="EMBL/GenBank/DDBJ databases">
        <authorList>
            <consortium name="Genoscope - CEA"/>
            <person name="William W."/>
        </authorList>
    </citation>
    <scope>NUCLEOTIDE SEQUENCE</scope>
</reference>
<dbReference type="AlphaFoldDB" id="A0A8S1UXU6"/>
<sequence length="406" mass="48349">MLIFLFYLVNSQYIQDGIQILEKGMQLSIDKYLVYSNCPANLNSFCHKRIPSISIQEQETLNVIQNQVQQVLEQLEPEQNKHQYYNKIINQLFQEIVLYDQNEEFLSFAFKFSQFNQKKELQLIQEKYYIDSLNRSAIIMDNNNNSLQEYNTTLFMKFQDLYIPSKNKILNHQFGSINILYPPDSFNIRTADKNGCIYFTKPIYLTQFYALSYEVNSIISIGYNNQTIKMISIPVKNKWVLVFGPTGQYINNITISKQTHIDSLIIKVQKQPYTKQQIKILVIERILDRYYLLNSESLLNYLSIEDESQEDDQTYYQTINIFLEFLEKILGRINQFKKQKQFESLNSEQIIDILQDIENEMSQNEILIFQNLFQNFMVEKYSENDIIQMYEQLIQISEEFKDNNID</sequence>
<gene>
    <name evidence="1" type="ORF">PPENT_87.1.T0490263</name>
</gene>